<dbReference type="RefSeq" id="XP_021838286.2">
    <property type="nucleotide sequence ID" value="XM_021982594.2"/>
</dbReference>
<keyword evidence="4" id="KW-0539">Nucleus</keyword>
<sequence>MSDTVADEIPVTGEMHQTRDTEQPQPPPAPQSAENLSEKMEKMNISGSSFSIWPPTERTRDAVINRLIETLSTPSVLSKRYGSMPSDEASSTARAIEEEAYNAAADSSSTTAADASSGPASSIDEGIEILQVYSKEISKRMLDAVKSRAATPPSEDSAAPESDHVTVKSEEVSSSVNDESSS</sequence>
<dbReference type="InterPro" id="IPR025265">
    <property type="entry name" value="WPP_dom"/>
</dbReference>
<feature type="region of interest" description="Disordered" evidence="5">
    <location>
        <begin position="1"/>
        <end position="54"/>
    </location>
</feature>
<dbReference type="PANTHER" id="PTHR34362:SF1">
    <property type="entry name" value="WPP DOMAIN-CONTAINING PROTEIN 1-RELATED"/>
    <property type="match status" value="1"/>
</dbReference>
<dbReference type="GO" id="GO:0005634">
    <property type="term" value="C:nucleus"/>
    <property type="evidence" value="ECO:0007669"/>
    <property type="project" value="UniProtKB-SubCell"/>
</dbReference>
<dbReference type="Proteomes" id="UP000813463">
    <property type="component" value="Chromosome 6"/>
</dbReference>
<dbReference type="AlphaFoldDB" id="A0A9R0JKN8"/>
<evidence type="ECO:0000313" key="7">
    <source>
        <dbReference type="Proteomes" id="UP000813463"/>
    </source>
</evidence>
<feature type="compositionally biased region" description="Basic and acidic residues" evidence="5">
    <location>
        <begin position="161"/>
        <end position="171"/>
    </location>
</feature>
<reference evidence="8" key="2">
    <citation type="submission" date="2025-08" db="UniProtKB">
        <authorList>
            <consortium name="RefSeq"/>
        </authorList>
    </citation>
    <scope>IDENTIFICATION</scope>
    <source>
        <tissue evidence="8">Leaf</tissue>
    </source>
</reference>
<evidence type="ECO:0000256" key="5">
    <source>
        <dbReference type="SAM" id="MobiDB-lite"/>
    </source>
</evidence>
<evidence type="ECO:0000256" key="3">
    <source>
        <dbReference type="ARBA" id="ARBA00022490"/>
    </source>
</evidence>
<evidence type="ECO:0000256" key="2">
    <source>
        <dbReference type="ARBA" id="ARBA00004496"/>
    </source>
</evidence>
<dbReference type="Gene3D" id="1.10.246.200">
    <property type="entry name" value="WPP domain"/>
    <property type="match status" value="1"/>
</dbReference>
<feature type="compositionally biased region" description="Low complexity" evidence="5">
    <location>
        <begin position="103"/>
        <end position="122"/>
    </location>
</feature>
<feature type="region of interest" description="Disordered" evidence="5">
    <location>
        <begin position="74"/>
        <end position="126"/>
    </location>
</feature>
<organism evidence="7 8">
    <name type="scientific">Spinacia oleracea</name>
    <name type="common">Spinach</name>
    <dbReference type="NCBI Taxonomy" id="3562"/>
    <lineage>
        <taxon>Eukaryota</taxon>
        <taxon>Viridiplantae</taxon>
        <taxon>Streptophyta</taxon>
        <taxon>Embryophyta</taxon>
        <taxon>Tracheophyta</taxon>
        <taxon>Spermatophyta</taxon>
        <taxon>Magnoliopsida</taxon>
        <taxon>eudicotyledons</taxon>
        <taxon>Gunneridae</taxon>
        <taxon>Pentapetalae</taxon>
        <taxon>Caryophyllales</taxon>
        <taxon>Chenopodiaceae</taxon>
        <taxon>Chenopodioideae</taxon>
        <taxon>Anserineae</taxon>
        <taxon>Spinacia</taxon>
    </lineage>
</organism>
<keyword evidence="7" id="KW-1185">Reference proteome</keyword>
<evidence type="ECO:0000259" key="6">
    <source>
        <dbReference type="Pfam" id="PF13943"/>
    </source>
</evidence>
<feature type="domain" description="WPP" evidence="6">
    <location>
        <begin position="49"/>
        <end position="151"/>
    </location>
</feature>
<evidence type="ECO:0000256" key="1">
    <source>
        <dbReference type="ARBA" id="ARBA00004123"/>
    </source>
</evidence>
<dbReference type="GO" id="GO:0048527">
    <property type="term" value="P:lateral root development"/>
    <property type="evidence" value="ECO:0007669"/>
    <property type="project" value="InterPro"/>
</dbReference>
<evidence type="ECO:0000313" key="8">
    <source>
        <dbReference type="RefSeq" id="XP_021838286.2"/>
    </source>
</evidence>
<proteinExistence type="predicted"/>
<dbReference type="InterPro" id="IPR038214">
    <property type="entry name" value="WPP_sf"/>
</dbReference>
<dbReference type="GO" id="GO:0005737">
    <property type="term" value="C:cytoplasm"/>
    <property type="evidence" value="ECO:0007669"/>
    <property type="project" value="UniProtKB-SubCell"/>
</dbReference>
<feature type="compositionally biased region" description="Low complexity" evidence="5">
    <location>
        <begin position="172"/>
        <end position="182"/>
    </location>
</feature>
<reference evidence="7" key="1">
    <citation type="journal article" date="2021" name="Nat. Commun.">
        <title>Genomic analyses provide insights into spinach domestication and the genetic basis of agronomic traits.</title>
        <authorList>
            <person name="Cai X."/>
            <person name="Sun X."/>
            <person name="Xu C."/>
            <person name="Sun H."/>
            <person name="Wang X."/>
            <person name="Ge C."/>
            <person name="Zhang Z."/>
            <person name="Wang Q."/>
            <person name="Fei Z."/>
            <person name="Jiao C."/>
            <person name="Wang Q."/>
        </authorList>
    </citation>
    <scope>NUCLEOTIDE SEQUENCE [LARGE SCALE GENOMIC DNA]</scope>
    <source>
        <strain evidence="7">cv. Varoflay</strain>
    </source>
</reference>
<dbReference type="InterPro" id="IPR044692">
    <property type="entry name" value="WPP1/2/3"/>
</dbReference>
<gene>
    <name evidence="8" type="primary">LOC110778034</name>
</gene>
<dbReference type="KEGG" id="soe:110778034"/>
<dbReference type="Pfam" id="PF13943">
    <property type="entry name" value="WPP"/>
    <property type="match status" value="1"/>
</dbReference>
<dbReference type="GeneID" id="110778034"/>
<evidence type="ECO:0000256" key="4">
    <source>
        <dbReference type="ARBA" id="ARBA00023242"/>
    </source>
</evidence>
<name>A0A9R0JKN8_SPIOL</name>
<keyword evidence="3" id="KW-0963">Cytoplasm</keyword>
<protein>
    <submittedName>
        <fullName evidence="8">MFP1 attachment factor 1</fullName>
    </submittedName>
</protein>
<feature type="region of interest" description="Disordered" evidence="5">
    <location>
        <begin position="144"/>
        <end position="182"/>
    </location>
</feature>
<dbReference type="GO" id="GO:0000278">
    <property type="term" value="P:mitotic cell cycle"/>
    <property type="evidence" value="ECO:0007669"/>
    <property type="project" value="InterPro"/>
</dbReference>
<dbReference type="PANTHER" id="PTHR34362">
    <property type="entry name" value="WPP DOMAIN-CONTAINING PROTEIN 1-RELATED"/>
    <property type="match status" value="1"/>
</dbReference>
<comment type="subcellular location">
    <subcellularLocation>
        <location evidence="2">Cytoplasm</location>
    </subcellularLocation>
    <subcellularLocation>
        <location evidence="1">Nucleus</location>
    </subcellularLocation>
</comment>
<accession>A0A9R0JKN8</accession>